<accession>A0A2P8GLZ9</accession>
<dbReference type="Proteomes" id="UP000240978">
    <property type="component" value="Unassembled WGS sequence"/>
</dbReference>
<dbReference type="AlphaFoldDB" id="A0A2P8GLZ9"/>
<proteinExistence type="predicted"/>
<protein>
    <submittedName>
        <fullName evidence="1">Uncharacterized protein</fullName>
    </submittedName>
</protein>
<comment type="caution">
    <text evidence="1">The sequence shown here is derived from an EMBL/GenBank/DDBJ whole genome shotgun (WGS) entry which is preliminary data.</text>
</comment>
<evidence type="ECO:0000313" key="2">
    <source>
        <dbReference type="Proteomes" id="UP000240978"/>
    </source>
</evidence>
<name>A0A2P8GLZ9_9BACT</name>
<dbReference type="EMBL" id="PYGK01000002">
    <property type="protein sequence ID" value="PSL34998.1"/>
    <property type="molecule type" value="Genomic_DNA"/>
</dbReference>
<reference evidence="1 2" key="1">
    <citation type="submission" date="2018-03" db="EMBL/GenBank/DDBJ databases">
        <title>Genomic Encyclopedia of Archaeal and Bacterial Type Strains, Phase II (KMG-II): from individual species to whole genera.</title>
        <authorList>
            <person name="Goeker M."/>
        </authorList>
    </citation>
    <scope>NUCLEOTIDE SEQUENCE [LARGE SCALE GENOMIC DNA]</scope>
    <source>
        <strain evidence="1 2">DSM 18107</strain>
    </source>
</reference>
<sequence>MNAGLKQYCTGGKNNKKHDHIRKEHPKIDIYCHIGYHPSIYNQSSLFMFNIFSFHRGLPEKQIW</sequence>
<organism evidence="1 2">
    <name type="scientific">Chitinophaga ginsengisoli</name>
    <dbReference type="NCBI Taxonomy" id="363837"/>
    <lineage>
        <taxon>Bacteria</taxon>
        <taxon>Pseudomonadati</taxon>
        <taxon>Bacteroidota</taxon>
        <taxon>Chitinophagia</taxon>
        <taxon>Chitinophagales</taxon>
        <taxon>Chitinophagaceae</taxon>
        <taxon>Chitinophaga</taxon>
    </lineage>
</organism>
<keyword evidence="2" id="KW-1185">Reference proteome</keyword>
<evidence type="ECO:0000313" key="1">
    <source>
        <dbReference type="EMBL" id="PSL34998.1"/>
    </source>
</evidence>
<gene>
    <name evidence="1" type="ORF">CLV42_102572</name>
</gene>